<dbReference type="EMBL" id="CABQ01000103">
    <property type="protein sequence ID" value="CBI07532.1"/>
    <property type="molecule type" value="Genomic_DNA"/>
</dbReference>
<evidence type="ECO:0000256" key="1">
    <source>
        <dbReference type="SAM" id="MobiDB-lite"/>
    </source>
</evidence>
<reference evidence="2" key="1">
    <citation type="submission" date="2009-10" db="EMBL/GenBank/DDBJ databases">
        <title>Diversity of trophic interactions inside an arsenic-rich microbial ecosystem.</title>
        <authorList>
            <person name="Bertin P.N."/>
            <person name="Heinrich-Salmeron A."/>
            <person name="Pelletier E."/>
            <person name="Goulhen-Chollet F."/>
            <person name="Arsene-Ploetze F."/>
            <person name="Gallien S."/>
            <person name="Calteau A."/>
            <person name="Vallenet D."/>
            <person name="Casiot C."/>
            <person name="Chane-Woon-Ming B."/>
            <person name="Giloteaux L."/>
            <person name="Barakat M."/>
            <person name="Bonnefoy V."/>
            <person name="Bruneel O."/>
            <person name="Chandler M."/>
            <person name="Cleiss J."/>
            <person name="Duran R."/>
            <person name="Elbaz-Poulichet F."/>
            <person name="Fonknechten N."/>
            <person name="Lauga B."/>
            <person name="Mornico D."/>
            <person name="Ortet P."/>
            <person name="Schaeffer C."/>
            <person name="Siguier P."/>
            <person name="Alexander Thil Smith A."/>
            <person name="Van Dorsselaer A."/>
            <person name="Weissenbach J."/>
            <person name="Medigue C."/>
            <person name="Le Paslier D."/>
        </authorList>
    </citation>
    <scope>NUCLEOTIDE SEQUENCE</scope>
</reference>
<comment type="caution">
    <text evidence="2">The sequence shown here is derived from an EMBL/GenBank/DDBJ whole genome shotgun (WGS) entry which is preliminary data.</text>
</comment>
<evidence type="ECO:0008006" key="3">
    <source>
        <dbReference type="Google" id="ProtNLM"/>
    </source>
</evidence>
<proteinExistence type="predicted"/>
<dbReference type="AlphaFoldDB" id="E6QJW5"/>
<gene>
    <name evidence="2" type="ORF">CARN6_0881</name>
</gene>
<protein>
    <recommendedName>
        <fullName evidence="3">Antitoxin VapB11</fullName>
    </recommendedName>
</protein>
<organism evidence="2">
    <name type="scientific">mine drainage metagenome</name>
    <dbReference type="NCBI Taxonomy" id="410659"/>
    <lineage>
        <taxon>unclassified sequences</taxon>
        <taxon>metagenomes</taxon>
        <taxon>ecological metagenomes</taxon>
    </lineage>
</organism>
<dbReference type="InterPro" id="IPR019239">
    <property type="entry name" value="VapB_antitoxin"/>
</dbReference>
<evidence type="ECO:0000313" key="2">
    <source>
        <dbReference type="EMBL" id="CBI07532.1"/>
    </source>
</evidence>
<feature type="compositionally biased region" description="Basic and acidic residues" evidence="1">
    <location>
        <begin position="73"/>
        <end position="83"/>
    </location>
</feature>
<accession>E6QJW5</accession>
<feature type="region of interest" description="Disordered" evidence="1">
    <location>
        <begin position="61"/>
        <end position="100"/>
    </location>
</feature>
<dbReference type="Pfam" id="PF09957">
    <property type="entry name" value="VapB_antitoxin"/>
    <property type="match status" value="1"/>
</dbReference>
<name>E6QJW5_9ZZZZ</name>
<sequence>MRTNIEIDDELMRQAMAASNATTKKAAVEAALRSLVALKLQGEAIGRLWGSGTWCGPDDDWFAHNPLAPEGAPEAKENGEGEKCGSGIESVEPLSAHGHR</sequence>